<dbReference type="InterPro" id="IPR011330">
    <property type="entry name" value="Glyco_hydro/deAcase_b/a-brl"/>
</dbReference>
<dbReference type="Proteomes" id="UP000226192">
    <property type="component" value="Unassembled WGS sequence"/>
</dbReference>
<dbReference type="OrthoDB" id="5295431at2759"/>
<evidence type="ECO:0000313" key="2">
    <source>
        <dbReference type="Proteomes" id="UP000226192"/>
    </source>
</evidence>
<keyword evidence="2" id="KW-1185">Reference proteome</keyword>
<reference evidence="1 2" key="1">
    <citation type="submission" date="2017-06" db="EMBL/GenBank/DDBJ databases">
        <title>Ant-infecting Ophiocordyceps genomes reveal a high diversity of potential behavioral manipulation genes and a possible major role for enterotoxins.</title>
        <authorList>
            <person name="De Bekker C."/>
            <person name="Evans H.C."/>
            <person name="Brachmann A."/>
            <person name="Hughes D.P."/>
        </authorList>
    </citation>
    <scope>NUCLEOTIDE SEQUENCE [LARGE SCALE GENOMIC DNA]</scope>
    <source>
        <strain evidence="1 2">Map64</strain>
    </source>
</reference>
<dbReference type="Pfam" id="PF03746">
    <property type="entry name" value="LamB_YcsF"/>
    <property type="match status" value="1"/>
</dbReference>
<dbReference type="InterPro" id="IPR005501">
    <property type="entry name" value="LamB/YcsF/PxpA-like"/>
</dbReference>
<dbReference type="NCBIfam" id="NF003814">
    <property type="entry name" value="PRK05406.1-3"/>
    <property type="match status" value="1"/>
</dbReference>
<evidence type="ECO:0000313" key="1">
    <source>
        <dbReference type="EMBL" id="PHH60923.1"/>
    </source>
</evidence>
<proteinExistence type="predicted"/>
<dbReference type="EMBL" id="NJET01000123">
    <property type="protein sequence ID" value="PHH60923.1"/>
    <property type="molecule type" value="Genomic_DNA"/>
</dbReference>
<evidence type="ECO:0008006" key="3">
    <source>
        <dbReference type="Google" id="ProtNLM"/>
    </source>
</evidence>
<dbReference type="NCBIfam" id="NF003816">
    <property type="entry name" value="PRK05406.1-5"/>
    <property type="match status" value="1"/>
</dbReference>
<comment type="caution">
    <text evidence="1">The sequence shown here is derived from an EMBL/GenBank/DDBJ whole genome shotgun (WGS) entry which is preliminary data.</text>
</comment>
<dbReference type="Gene3D" id="3.20.20.370">
    <property type="entry name" value="Glycoside hydrolase/deacetylase"/>
    <property type="match status" value="1"/>
</dbReference>
<organism evidence="1 2">
    <name type="scientific">Ophiocordyceps australis</name>
    <dbReference type="NCBI Taxonomy" id="1399860"/>
    <lineage>
        <taxon>Eukaryota</taxon>
        <taxon>Fungi</taxon>
        <taxon>Dikarya</taxon>
        <taxon>Ascomycota</taxon>
        <taxon>Pezizomycotina</taxon>
        <taxon>Sordariomycetes</taxon>
        <taxon>Hypocreomycetidae</taxon>
        <taxon>Hypocreales</taxon>
        <taxon>Ophiocordycipitaceae</taxon>
        <taxon>Ophiocordyceps</taxon>
    </lineage>
</organism>
<dbReference type="STRING" id="1399860.A0A2C5XZV3"/>
<name>A0A2C5XZV3_9HYPO</name>
<dbReference type="PANTHER" id="PTHR30292:SF0">
    <property type="entry name" value="5-OXOPROLINASE SUBUNIT A"/>
    <property type="match status" value="1"/>
</dbReference>
<dbReference type="AlphaFoldDB" id="A0A2C5XZV3"/>
<accession>A0A2C5XZV3</accession>
<dbReference type="PANTHER" id="PTHR30292">
    <property type="entry name" value="UNCHARACTERIZED PROTEIN YBGL-RELATED"/>
    <property type="match status" value="1"/>
</dbReference>
<sequence length="258" mass="27999">MAGKRSKVLINCDMGEAFGNYVCGPDQELMPLIDLANIACGFHAGDAIVMERTVALCKAHKVLPGAHPSLPDLQGFGRREMLLRAEEHRANVVYQVGALRAFVEREGLDLHHVKPHGVLYGMMARDDNVARAVWSALPRGTRVLGLAGTAMERAALECGLEFWAEGYADVAYRADGSLIITKDRRAEGHRSLDAVRAHVRRQVFEGSVTADDGSTVALGLNDYPLSICCHSDSPGCLEIVRAARDVVDEFNASELCVS</sequence>
<dbReference type="GO" id="GO:0005975">
    <property type="term" value="P:carbohydrate metabolic process"/>
    <property type="evidence" value="ECO:0007669"/>
    <property type="project" value="InterPro"/>
</dbReference>
<protein>
    <recommendedName>
        <fullName evidence="3">Lactam utilization protein lamB</fullName>
    </recommendedName>
</protein>
<gene>
    <name evidence="1" type="ORF">CDD81_1034</name>
</gene>
<dbReference type="SUPFAM" id="SSF88713">
    <property type="entry name" value="Glycoside hydrolase/deacetylase"/>
    <property type="match status" value="1"/>
</dbReference>